<comment type="caution">
    <text evidence="3">The sequence shown here is derived from an EMBL/GenBank/DDBJ whole genome shotgun (WGS) entry which is preliminary data.</text>
</comment>
<feature type="region of interest" description="Disordered" evidence="1">
    <location>
        <begin position="45"/>
        <end position="77"/>
    </location>
</feature>
<evidence type="ECO:0000256" key="2">
    <source>
        <dbReference type="SAM" id="Phobius"/>
    </source>
</evidence>
<reference evidence="4" key="1">
    <citation type="journal article" date="2019" name="Int. J. Syst. Evol. Microbiol.">
        <title>The Global Catalogue of Microorganisms (GCM) 10K type strain sequencing project: providing services to taxonomists for standard genome sequencing and annotation.</title>
        <authorList>
            <consortium name="The Broad Institute Genomics Platform"/>
            <consortium name="The Broad Institute Genome Sequencing Center for Infectious Disease"/>
            <person name="Wu L."/>
            <person name="Ma J."/>
        </authorList>
    </citation>
    <scope>NUCLEOTIDE SEQUENCE [LARGE SCALE GENOMIC DNA]</scope>
    <source>
        <strain evidence="4">JCM 16898</strain>
    </source>
</reference>
<protein>
    <submittedName>
        <fullName evidence="3">Uncharacterized protein</fullName>
    </submittedName>
</protein>
<dbReference type="Proteomes" id="UP001500689">
    <property type="component" value="Unassembled WGS sequence"/>
</dbReference>
<keyword evidence="2" id="KW-1133">Transmembrane helix</keyword>
<keyword evidence="4" id="KW-1185">Reference proteome</keyword>
<keyword evidence="2" id="KW-0472">Membrane</keyword>
<gene>
    <name evidence="3" type="ORF">GCM10022222_40450</name>
</gene>
<evidence type="ECO:0000256" key="1">
    <source>
        <dbReference type="SAM" id="MobiDB-lite"/>
    </source>
</evidence>
<keyword evidence="2" id="KW-0812">Transmembrane</keyword>
<sequence>MCAAITGAVNTETTGVTRHRSHECGRAGVFSTVVIGTVVIGVASTAANGATRGTKHSHRRSEERNRDRDARAQPRSS</sequence>
<feature type="compositionally biased region" description="Basic and acidic residues" evidence="1">
    <location>
        <begin position="60"/>
        <end position="77"/>
    </location>
</feature>
<feature type="transmembrane region" description="Helical" evidence="2">
    <location>
        <begin position="27"/>
        <end position="50"/>
    </location>
</feature>
<proteinExistence type="predicted"/>
<evidence type="ECO:0000313" key="4">
    <source>
        <dbReference type="Proteomes" id="UP001500689"/>
    </source>
</evidence>
<organism evidence="3 4">
    <name type="scientific">Amycolatopsis ultiminotia</name>
    <dbReference type="NCBI Taxonomy" id="543629"/>
    <lineage>
        <taxon>Bacteria</taxon>
        <taxon>Bacillati</taxon>
        <taxon>Actinomycetota</taxon>
        <taxon>Actinomycetes</taxon>
        <taxon>Pseudonocardiales</taxon>
        <taxon>Pseudonocardiaceae</taxon>
        <taxon>Amycolatopsis</taxon>
    </lineage>
</organism>
<evidence type="ECO:0000313" key="3">
    <source>
        <dbReference type="EMBL" id="GAA3552702.1"/>
    </source>
</evidence>
<name>A0ABP6WPL0_9PSEU</name>
<feature type="region of interest" description="Disordered" evidence="1">
    <location>
        <begin position="1"/>
        <end position="20"/>
    </location>
</feature>
<accession>A0ABP6WPL0</accession>
<dbReference type="EMBL" id="BAAAZN010000008">
    <property type="protein sequence ID" value="GAA3552702.1"/>
    <property type="molecule type" value="Genomic_DNA"/>
</dbReference>